<dbReference type="InterPro" id="IPR013783">
    <property type="entry name" value="Ig-like_fold"/>
</dbReference>
<dbReference type="Gene3D" id="2.130.10.130">
    <property type="entry name" value="Integrin alpha, N-terminal"/>
    <property type="match status" value="6"/>
</dbReference>
<feature type="domain" description="IPT/TIG" evidence="3">
    <location>
        <begin position="508"/>
        <end position="587"/>
    </location>
</feature>
<dbReference type="Proteomes" id="UP001176429">
    <property type="component" value="Unassembled WGS sequence"/>
</dbReference>
<gene>
    <name evidence="4" type="ORF">Q5H93_18110</name>
</gene>
<proteinExistence type="predicted"/>
<organism evidence="4 5">
    <name type="scientific">Hymenobacter aranciens</name>
    <dbReference type="NCBI Taxonomy" id="3063996"/>
    <lineage>
        <taxon>Bacteria</taxon>
        <taxon>Pseudomonadati</taxon>
        <taxon>Bacteroidota</taxon>
        <taxon>Cytophagia</taxon>
        <taxon>Cytophagales</taxon>
        <taxon>Hymenobacteraceae</taxon>
        <taxon>Hymenobacter</taxon>
    </lineage>
</organism>
<feature type="signal peptide" evidence="2">
    <location>
        <begin position="1"/>
        <end position="41"/>
    </location>
</feature>
<name>A0ABT9BEG6_9BACT</name>
<feature type="chain" id="PRO_5047374508" evidence="2">
    <location>
        <begin position="42"/>
        <end position="2345"/>
    </location>
</feature>
<accession>A0ABT9BEG6</accession>
<evidence type="ECO:0000313" key="4">
    <source>
        <dbReference type="EMBL" id="MDO7876666.1"/>
    </source>
</evidence>
<dbReference type="Gene3D" id="2.60.40.10">
    <property type="entry name" value="Immunoglobulins"/>
    <property type="match status" value="4"/>
</dbReference>
<evidence type="ECO:0000313" key="5">
    <source>
        <dbReference type="Proteomes" id="UP001176429"/>
    </source>
</evidence>
<dbReference type="Pfam" id="PF13205">
    <property type="entry name" value="Big_5"/>
    <property type="match status" value="2"/>
</dbReference>
<evidence type="ECO:0000256" key="1">
    <source>
        <dbReference type="ARBA" id="ARBA00022729"/>
    </source>
</evidence>
<reference evidence="4" key="1">
    <citation type="submission" date="2023-07" db="EMBL/GenBank/DDBJ databases">
        <authorList>
            <person name="Kim M.K."/>
        </authorList>
    </citation>
    <scope>NUCLEOTIDE SEQUENCE</scope>
    <source>
        <strain evidence="4">ASUV-10-1</strain>
    </source>
</reference>
<dbReference type="InterPro" id="IPR014756">
    <property type="entry name" value="Ig_E-set"/>
</dbReference>
<sequence>MPLPVPFSLPLAGGRNIFGTAAAVRGLLAGLLLSATAPARAQAPTVTSVTPPRNSTAVAVSSVVRPGFSQAITAASAATLRVYGNQLGGVRAGSLTGGGSTLLTFTPTRSFGSGELVSVSLPATLTNASGVGIRPQVYQFRTAASGTGRGFFIDSTVVGVTNSRDQVLADVDNDGDLDLLTTGGLFGAVTYRNDGTGRFSFYINSVVGSAPGGLAVGDFNQDGYLDIVAGDADNAAISICLNDGTGRFGVLGLGGQILPVGLRPVSVTVGDVDADGDLDVVTANRDGNSASVRLNNGAGYFLASVDVAVGTRPSAVALSDVDGDGDLDLLVSNEGSNSVTVRLNSGSGQFSGGSTVSVGAGPTELVVADINNDRLPDLLTANGSGGSWSIRRNIAAGVFSSTGTTVSLPTGSTPTGLAAADVDADGDLDVVIAQGTGGQVLTYLNNAAGTFTAQVGSVQLVTPGWPTASEAMGVTLGDVDGDGDLDLITANHLSNSVVLVRNGATPAMPTLAGFTPAAGVIGATVTITGSHLGTTLNVSFNGVPATSFTVVSATQLTAVVPAGATSGPVVVTTQGGSVTSATAFQVVPPLTVTAWQPARNAPTVNRTSAVQVTCSAPIEAASATATGGLAVFSALRQGRRPGTLTGGGTATLAFQPTQPFGVGEWVSVSTRANLRGTSGAVLNGQTMQFITATGGTGEGFFGPATTRSMPGVATMSQTITADLDGDDNLDLITSTATGLTVRPGQGTNGFGPGVSVSLAGGTGTLLVGDLDGDADLDVVAGARDPLNPYTYLFININGSLILTQTLTQVAPMALGDVDADGDLDLLARSAGYYYLKLCRNLGTGTLATPTDAGPTGLATTPSFALGDCNNDGKLDVVLLGNTFSQNRYLRILLGDGQGQFDSLGQGLLRLGAIQSLALGDFDNDGDLDIVIADPASSLTVVLNDGSGSLNSNGVSTSTVTIPPSGMSAASPPTTVSVADVDGDGDLDLLTGQSVAGKGGIAVLLNNGQGQFQPSPNTPYAVGALSTSPHLLLADFDGDLDLDALVSDATNGQDYLCWNSPRPRPLFTAFMPALAPVGRLILVAGRYFSQASEVRFNGTVAPSFQVVSDSLLRVTVPVGATTGLVDVTTPMGRGTSATAFVVTPTVTIVRQTPAAMAVNAPTGSSLSLTFSQPVTAAAADIRVFGDLRQGLRTGTLSGNGSPTLTFTPTQPFAPNEQVSVSLGSGIATPSGPLAGQVLPQGNSFRAAAPGPGTAANFGPPTRIGNSRQAPYAAPGDLDGDGDLDFVSLSSTELRTYENRGAAGMVLVQTLPFTHTPSAIQLADIDNDSDLDVISTYRDFITGGGFDGGMFSYTNDGNGRLTAASSLQQQLGGIGGVALADLDNDGDLDMVLPTNLRDSTNVRLNDGHGNFKNHARLLPNPGNSTFYLNTVVIGDIDGDGDLDIVAAEPYLAGIYTFLNDGAANFSPARVFRGGGSLTDLTLTDFDQDGDLDLLGYWDTTSFNAISLIYNDGTGDFGRTPLTNFTVAPETKLLKMGDVDGDGDLDILTTHNNWSSGLPIAMRWYLNTNGIISPANSLTFALQGWALATADFDGDGSLDLLASYNGDSQVTAGLFTILNRPAAPTLTAFSPATAVAGSTITLTGTNFGSTSSVLIGGVAATFVVVSATQLTVVVPALASTGTVQVITPGGSATAPGQLQLPGPTLAGFTPPAGAPGRLVTLQGTYLGGATQVQFNGVAASSFTVVSATEVQAVVPGNATTGRLTVITPSGLATSVDSFHVRPSTMVTSAQPGYNANQVPVGTNLQFNFSAALGATLPDGPRVFSALRQGRRTGTVTGAGTTTLRFDPTLDFAPGELINVSTPAPLFDQNSDPVRGQVQQFRTATGGTGRGFFVAHDSLMLPNNLPTLGTSLVADFDNDSYPDLLAVTGSGNSARLRRGTPTGWFDMAAAASRALEPRTVSEILAADLDGDGDLDVITKSKPSYSVYGQQRSAIGLNYNDGTGNFAQRDTLECRSWPGTLQVGDLNADGYLDFVGGWNNDSIAIGFTNGQGRVARLAFRPVPGSMKGVALGDLDNDGDLDLVGSDFTGGSRLYLNDGAANFSPGQQLAGPSQLITTLLADFDNDGLLDVVQLGTASFGAATGQLALWRNQRSSFTVIRSTLPVAPSTAVVGDVNADGLLDIVVLMASSQRLPNCLVLLNGGAAGFSQQLFRLAPGLDLSSLQLTDLDGDADLDLSAMASWPADILITARNEARLPTATAAPATGAPADVLYPNPARSAVTWRGQVTVGQPVTLQLLNSLGQVVSQQTLPAAAAPERQARLPVQGLAAGFYTVRVTNPGQVSRLLRLIVE</sequence>
<keyword evidence="5" id="KW-1185">Reference proteome</keyword>
<dbReference type="SUPFAM" id="SSF81296">
    <property type="entry name" value="E set domains"/>
    <property type="match status" value="4"/>
</dbReference>
<evidence type="ECO:0000256" key="2">
    <source>
        <dbReference type="SAM" id="SignalP"/>
    </source>
</evidence>
<dbReference type="Pfam" id="PF01833">
    <property type="entry name" value="TIG"/>
    <property type="match status" value="2"/>
</dbReference>
<dbReference type="Pfam" id="PF13517">
    <property type="entry name" value="FG-GAP_3"/>
    <property type="match status" value="10"/>
</dbReference>
<dbReference type="InterPro" id="IPR028994">
    <property type="entry name" value="Integrin_alpha_N"/>
</dbReference>
<dbReference type="NCBIfam" id="TIGR04183">
    <property type="entry name" value="Por_Secre_tail"/>
    <property type="match status" value="1"/>
</dbReference>
<dbReference type="PANTHER" id="PTHR46580">
    <property type="entry name" value="SENSOR KINASE-RELATED"/>
    <property type="match status" value="1"/>
</dbReference>
<dbReference type="InterPro" id="IPR032812">
    <property type="entry name" value="SbsA_Ig"/>
</dbReference>
<dbReference type="EMBL" id="JAUQSY010000013">
    <property type="protein sequence ID" value="MDO7876666.1"/>
    <property type="molecule type" value="Genomic_DNA"/>
</dbReference>
<dbReference type="SUPFAM" id="SSF69318">
    <property type="entry name" value="Integrin alpha N-terminal domain"/>
    <property type="match status" value="4"/>
</dbReference>
<dbReference type="InterPro" id="IPR002909">
    <property type="entry name" value="IPT_dom"/>
</dbReference>
<dbReference type="InterPro" id="IPR013517">
    <property type="entry name" value="FG-GAP"/>
</dbReference>
<dbReference type="RefSeq" id="WP_305008041.1">
    <property type="nucleotide sequence ID" value="NZ_JAUQSY010000013.1"/>
</dbReference>
<protein>
    <submittedName>
        <fullName evidence="4">FG-GAP-like repeat-containing protein</fullName>
    </submittedName>
</protein>
<dbReference type="CDD" id="cd00102">
    <property type="entry name" value="IPT"/>
    <property type="match status" value="1"/>
</dbReference>
<dbReference type="SMART" id="SM00429">
    <property type="entry name" value="IPT"/>
    <property type="match status" value="2"/>
</dbReference>
<evidence type="ECO:0000259" key="3">
    <source>
        <dbReference type="SMART" id="SM00429"/>
    </source>
</evidence>
<feature type="domain" description="IPT/TIG" evidence="3">
    <location>
        <begin position="1620"/>
        <end position="1698"/>
    </location>
</feature>
<comment type="caution">
    <text evidence="4">The sequence shown here is derived from an EMBL/GenBank/DDBJ whole genome shotgun (WGS) entry which is preliminary data.</text>
</comment>
<keyword evidence="1 2" id="KW-0732">Signal</keyword>
<dbReference type="InterPro" id="IPR026444">
    <property type="entry name" value="Secre_tail"/>
</dbReference>